<feature type="region of interest" description="Disordered" evidence="1">
    <location>
        <begin position="1"/>
        <end position="26"/>
    </location>
</feature>
<evidence type="ECO:0000313" key="3">
    <source>
        <dbReference type="Proteomes" id="UP000295030"/>
    </source>
</evidence>
<organism evidence="2 3">
    <name type="scientific">Ancylobacter aquaticus</name>
    <dbReference type="NCBI Taxonomy" id="100"/>
    <lineage>
        <taxon>Bacteria</taxon>
        <taxon>Pseudomonadati</taxon>
        <taxon>Pseudomonadota</taxon>
        <taxon>Alphaproteobacteria</taxon>
        <taxon>Hyphomicrobiales</taxon>
        <taxon>Xanthobacteraceae</taxon>
        <taxon>Ancylobacter</taxon>
    </lineage>
</organism>
<evidence type="ECO:0000256" key="1">
    <source>
        <dbReference type="SAM" id="MobiDB-lite"/>
    </source>
</evidence>
<protein>
    <submittedName>
        <fullName evidence="2">Propanediol dehydratase small subunit</fullName>
    </submittedName>
</protein>
<dbReference type="OrthoDB" id="3732589at2"/>
<dbReference type="InterPro" id="IPR003207">
    <property type="entry name" value="Ppandiol/glycerol_DeHydtase_su"/>
</dbReference>
<dbReference type="EMBL" id="SMFY01000001">
    <property type="protein sequence ID" value="TCK30225.1"/>
    <property type="molecule type" value="Genomic_DNA"/>
</dbReference>
<keyword evidence="3" id="KW-1185">Reference proteome</keyword>
<dbReference type="Gene3D" id="1.10.1510.20">
    <property type="entry name" value="Propanediol/glycerol dehydratase, small subunit"/>
    <property type="match status" value="1"/>
</dbReference>
<dbReference type="AlphaFoldDB" id="A0A4R1I8S0"/>
<dbReference type="InterPro" id="IPR036091">
    <property type="entry name" value="Prodiol/glycerol_DeHase__sf_su"/>
</dbReference>
<gene>
    <name evidence="2" type="ORF">EV667_0313</name>
</gene>
<dbReference type="Pfam" id="PF02287">
    <property type="entry name" value="Dehydratase_SU"/>
    <property type="match status" value="1"/>
</dbReference>
<dbReference type="Proteomes" id="UP000295030">
    <property type="component" value="Unassembled WGS sequence"/>
</dbReference>
<sequence>MSADPMSDLDLYPVAEKAPERVRTPTGKPLSALTLDAVLSGDIGAEDIAITPEALMLQAKIARAAGRATLAENFERAADLVRVPQELILDTYELLRPGRAADAQQLLDRAALLRRDYGAARVAALIEEAAAVYARRGLFVKRY</sequence>
<name>A0A4R1I8S0_ANCAQ</name>
<dbReference type="RefSeq" id="WP_131833580.1">
    <property type="nucleotide sequence ID" value="NZ_SMFY01000001.1"/>
</dbReference>
<dbReference type="SUPFAM" id="SSF47148">
    <property type="entry name" value="Diol dehydratase, gamma subunit"/>
    <property type="match status" value="1"/>
</dbReference>
<comment type="caution">
    <text evidence="2">The sequence shown here is derived from an EMBL/GenBank/DDBJ whole genome shotgun (WGS) entry which is preliminary data.</text>
</comment>
<evidence type="ECO:0000313" key="2">
    <source>
        <dbReference type="EMBL" id="TCK30225.1"/>
    </source>
</evidence>
<proteinExistence type="predicted"/>
<reference evidence="2 3" key="1">
    <citation type="submission" date="2019-03" db="EMBL/GenBank/DDBJ databases">
        <title>Genomic Encyclopedia of Type Strains, Phase IV (KMG-IV): sequencing the most valuable type-strain genomes for metagenomic binning, comparative biology and taxonomic classification.</title>
        <authorList>
            <person name="Goeker M."/>
        </authorList>
    </citation>
    <scope>NUCLEOTIDE SEQUENCE [LARGE SCALE GENOMIC DNA]</scope>
    <source>
        <strain evidence="2 3">DSM 101</strain>
    </source>
</reference>
<accession>A0A4R1I8S0</accession>